<evidence type="ECO:0000313" key="5">
    <source>
        <dbReference type="EMBL" id="XCH29427.1"/>
    </source>
</evidence>
<gene>
    <name evidence="5" type="ORF">ABRQ22_17880</name>
</gene>
<proteinExistence type="inferred from homology"/>
<feature type="transmembrane region" description="Helical" evidence="3">
    <location>
        <begin position="132"/>
        <end position="152"/>
    </location>
</feature>
<evidence type="ECO:0000256" key="2">
    <source>
        <dbReference type="SAM" id="MobiDB-lite"/>
    </source>
</evidence>
<keyword evidence="3" id="KW-0812">Transmembrane</keyword>
<feature type="transmembrane region" description="Helical" evidence="3">
    <location>
        <begin position="248"/>
        <end position="270"/>
    </location>
</feature>
<feature type="transmembrane region" description="Helical" evidence="3">
    <location>
        <begin position="101"/>
        <end position="120"/>
    </location>
</feature>
<feature type="transmembrane region" description="Helical" evidence="3">
    <location>
        <begin position="159"/>
        <end position="178"/>
    </location>
</feature>
<accession>A0AAU8FXS4</accession>
<keyword evidence="3" id="KW-0472">Membrane</keyword>
<dbReference type="AlphaFoldDB" id="A0AAU8FXS4"/>
<dbReference type="EMBL" id="CP159290">
    <property type="protein sequence ID" value="XCH29427.1"/>
    <property type="molecule type" value="Genomic_DNA"/>
</dbReference>
<feature type="transmembrane region" description="Helical" evidence="3">
    <location>
        <begin position="302"/>
        <end position="321"/>
    </location>
</feature>
<dbReference type="InterPro" id="IPR037185">
    <property type="entry name" value="EmrE-like"/>
</dbReference>
<organism evidence="5">
    <name type="scientific">Cellulosimicrobium sp. ES-005</name>
    <dbReference type="NCBI Taxonomy" id="3163031"/>
    <lineage>
        <taxon>Bacteria</taxon>
        <taxon>Bacillati</taxon>
        <taxon>Actinomycetota</taxon>
        <taxon>Actinomycetes</taxon>
        <taxon>Micrococcales</taxon>
        <taxon>Promicromonosporaceae</taxon>
        <taxon>Cellulosimicrobium</taxon>
    </lineage>
</organism>
<dbReference type="SUPFAM" id="SSF103481">
    <property type="entry name" value="Multidrug resistance efflux transporter EmrE"/>
    <property type="match status" value="2"/>
</dbReference>
<dbReference type="Pfam" id="PF00892">
    <property type="entry name" value="EamA"/>
    <property type="match status" value="2"/>
</dbReference>
<sequence>MTAPETAAPSVVSAAPAGGPPAAAPVAAPGRRGAALVVAAVAVTVVLWASAFIGVRAAGHDYDPGALALGRQLAGSVGLTVIVAVRWLRSGHRPVLPRGRVLVGVLAWGVGWFSLYNLALNAAERHLDAGTTALLVNVAPVLVAVLAGVLLGEGFPRRLLVGMAAAFAGVAVIAAATSSGERDVLGVALGLTAAVLYAAGATSQKRLLARVDALTMTWVGCLAGTAALLPFAPALAADAATAPSSSTWAVVLLGLGPTAVAFTTWGYALSRLGAGRAAATTYLVPPLVVVLSWLVLAEVPAVVTLAGGALCLAGVAVATLPGRPRRPGSGRAGLTRGSVPAGPAA</sequence>
<reference evidence="5" key="1">
    <citation type="submission" date="2024-06" db="EMBL/GenBank/DDBJ databases">
        <title>Complete genome sequence of the cellulolytic actinobacterium, Cellulosimicrobium ES-005.</title>
        <authorList>
            <person name="Matthews C.T."/>
            <person name="Underwood K.D."/>
            <person name="Ghanchi K.M."/>
            <person name="Fields S.D."/>
            <person name="Gardner S.G."/>
        </authorList>
    </citation>
    <scope>NUCLEOTIDE SEQUENCE</scope>
    <source>
        <strain evidence="5">ES-005</strain>
    </source>
</reference>
<name>A0AAU8FXS4_9MICO</name>
<evidence type="ECO:0000259" key="4">
    <source>
        <dbReference type="Pfam" id="PF00892"/>
    </source>
</evidence>
<evidence type="ECO:0000256" key="1">
    <source>
        <dbReference type="ARBA" id="ARBA00007362"/>
    </source>
</evidence>
<dbReference type="InterPro" id="IPR000620">
    <property type="entry name" value="EamA_dom"/>
</dbReference>
<feature type="transmembrane region" description="Helical" evidence="3">
    <location>
        <begin position="213"/>
        <end position="236"/>
    </location>
</feature>
<dbReference type="RefSeq" id="WP_353707709.1">
    <property type="nucleotide sequence ID" value="NZ_CP159290.1"/>
</dbReference>
<feature type="transmembrane region" description="Helical" evidence="3">
    <location>
        <begin position="34"/>
        <end position="53"/>
    </location>
</feature>
<keyword evidence="3" id="KW-1133">Transmembrane helix</keyword>
<feature type="region of interest" description="Disordered" evidence="2">
    <location>
        <begin position="326"/>
        <end position="345"/>
    </location>
</feature>
<dbReference type="PANTHER" id="PTHR12715">
    <property type="entry name" value="TRANSPORTER, DRUG/METABOLITE EXPORTER FAMILY"/>
    <property type="match status" value="1"/>
</dbReference>
<feature type="transmembrane region" description="Helical" evidence="3">
    <location>
        <begin position="73"/>
        <end position="89"/>
    </location>
</feature>
<dbReference type="GO" id="GO:0016020">
    <property type="term" value="C:membrane"/>
    <property type="evidence" value="ECO:0007669"/>
    <property type="project" value="InterPro"/>
</dbReference>
<protein>
    <submittedName>
        <fullName evidence="5">DMT family transporter</fullName>
    </submittedName>
</protein>
<evidence type="ECO:0000256" key="3">
    <source>
        <dbReference type="SAM" id="Phobius"/>
    </source>
</evidence>
<feature type="transmembrane region" description="Helical" evidence="3">
    <location>
        <begin position="277"/>
        <end position="296"/>
    </location>
</feature>
<dbReference type="PANTHER" id="PTHR12715:SF4">
    <property type="entry name" value="EAMA DOMAIN-CONTAINING PROTEIN"/>
    <property type="match status" value="1"/>
</dbReference>
<comment type="similarity">
    <text evidence="1">Belongs to the EamA transporter family.</text>
</comment>
<feature type="domain" description="EamA" evidence="4">
    <location>
        <begin position="39"/>
        <end position="173"/>
    </location>
</feature>
<feature type="domain" description="EamA" evidence="4">
    <location>
        <begin position="185"/>
        <end position="319"/>
    </location>
</feature>
<dbReference type="InterPro" id="IPR052756">
    <property type="entry name" value="Alkyne_AA_exporter"/>
</dbReference>
<feature type="transmembrane region" description="Helical" evidence="3">
    <location>
        <begin position="184"/>
        <end position="201"/>
    </location>
</feature>